<proteinExistence type="predicted"/>
<dbReference type="PANTHER" id="PTHR45527:SF1">
    <property type="entry name" value="FATTY ACID SYNTHASE"/>
    <property type="match status" value="1"/>
</dbReference>
<dbReference type="Pfam" id="PF13193">
    <property type="entry name" value="AMP-binding_C"/>
    <property type="match status" value="1"/>
</dbReference>
<dbReference type="OrthoDB" id="3671989at2"/>
<dbReference type="InterPro" id="IPR020845">
    <property type="entry name" value="AMP-binding_CS"/>
</dbReference>
<reference evidence="6" key="1">
    <citation type="submission" date="2014-09" db="EMBL/GenBank/DDBJ databases">
        <title>Whole genome shotgun sequence of Streptomyces sp. NBRC 110027.</title>
        <authorList>
            <person name="Komaki H."/>
            <person name="Ichikawa N."/>
            <person name="Katano-Makiyama Y."/>
            <person name="Hosoyama A."/>
            <person name="Hashimoto M."/>
            <person name="Uohara A."/>
            <person name="Kitahashi Y."/>
            <person name="Ohji S."/>
            <person name="Kimura A."/>
            <person name="Yamazoe A."/>
            <person name="Igarashi Y."/>
            <person name="Fujita N."/>
        </authorList>
    </citation>
    <scope>NUCLEOTIDE SEQUENCE [LARGE SCALE GENOMIC DNA]</scope>
    <source>
        <strain evidence="6">NBRC 110027</strain>
    </source>
</reference>
<dbReference type="SUPFAM" id="SSF52777">
    <property type="entry name" value="CoA-dependent acyltransferases"/>
    <property type="match status" value="2"/>
</dbReference>
<organism evidence="5 6">
    <name type="scientific">Streptomyces lydicamycinicus</name>
    <dbReference type="NCBI Taxonomy" id="1546107"/>
    <lineage>
        <taxon>Bacteria</taxon>
        <taxon>Bacillati</taxon>
        <taxon>Actinomycetota</taxon>
        <taxon>Actinomycetes</taxon>
        <taxon>Kitasatosporales</taxon>
        <taxon>Streptomycetaceae</taxon>
        <taxon>Streptomyces</taxon>
    </lineage>
</organism>
<dbReference type="GO" id="GO:0031177">
    <property type="term" value="F:phosphopantetheine binding"/>
    <property type="evidence" value="ECO:0007669"/>
    <property type="project" value="InterPro"/>
</dbReference>
<dbReference type="Gene3D" id="1.10.1200.10">
    <property type="entry name" value="ACP-like"/>
    <property type="match status" value="1"/>
</dbReference>
<dbReference type="InterPro" id="IPR045851">
    <property type="entry name" value="AMP-bd_C_sf"/>
</dbReference>
<dbReference type="GO" id="GO:0005737">
    <property type="term" value="C:cytoplasm"/>
    <property type="evidence" value="ECO:0007669"/>
    <property type="project" value="TreeGrafter"/>
</dbReference>
<dbReference type="Gene3D" id="3.40.50.980">
    <property type="match status" value="2"/>
</dbReference>
<dbReference type="Pfam" id="PF00501">
    <property type="entry name" value="AMP-binding"/>
    <property type="match status" value="1"/>
</dbReference>
<comment type="caution">
    <text evidence="5">The sequence shown here is derived from an EMBL/GenBank/DDBJ whole genome shotgun (WGS) entry which is preliminary data.</text>
</comment>
<evidence type="ECO:0000256" key="3">
    <source>
        <dbReference type="ARBA" id="ARBA00022553"/>
    </source>
</evidence>
<dbReference type="InterPro" id="IPR025110">
    <property type="entry name" value="AMP-bd_C"/>
</dbReference>
<reference evidence="5 6" key="2">
    <citation type="journal article" date="2015" name="Stand. Genomic Sci.">
        <title>Draft genome sequence of marine-derived Streptomyces sp. TP-A0598, a producer of anti-MRSA antibiotic lydicamycins.</title>
        <authorList>
            <person name="Komaki H."/>
            <person name="Ichikawa N."/>
            <person name="Hosoyama A."/>
            <person name="Fujita N."/>
            <person name="Igarashi Y."/>
        </authorList>
    </citation>
    <scope>NUCLEOTIDE SEQUENCE [LARGE SCALE GENOMIC DNA]</scope>
    <source>
        <strain evidence="5 6">NBRC 110027</strain>
    </source>
</reference>
<dbReference type="InterPro" id="IPR036736">
    <property type="entry name" value="ACP-like_sf"/>
</dbReference>
<evidence type="ECO:0000313" key="6">
    <source>
        <dbReference type="Proteomes" id="UP000048965"/>
    </source>
</evidence>
<keyword evidence="6" id="KW-1185">Reference proteome</keyword>
<dbReference type="InterPro" id="IPR010071">
    <property type="entry name" value="AA_adenyl_dom"/>
</dbReference>
<protein>
    <submittedName>
        <fullName evidence="5">Non-ribosomal peptide synthetase</fullName>
    </submittedName>
</protein>
<dbReference type="GO" id="GO:0008610">
    <property type="term" value="P:lipid biosynthetic process"/>
    <property type="evidence" value="ECO:0007669"/>
    <property type="project" value="UniProtKB-ARBA"/>
</dbReference>
<accession>A0A0P4R4F3</accession>
<dbReference type="PROSITE" id="PS50075">
    <property type="entry name" value="CARRIER"/>
    <property type="match status" value="1"/>
</dbReference>
<gene>
    <name evidence="5" type="ORF">TPA0598_03_00820</name>
</gene>
<dbReference type="Gene3D" id="3.30.559.30">
    <property type="entry name" value="Nonribosomal peptide synthetase, condensation domain"/>
    <property type="match status" value="1"/>
</dbReference>
<dbReference type="AlphaFoldDB" id="A0A0P4R4F3"/>
<keyword evidence="2" id="KW-0596">Phosphopantetheine</keyword>
<evidence type="ECO:0000256" key="1">
    <source>
        <dbReference type="ARBA" id="ARBA00001957"/>
    </source>
</evidence>
<dbReference type="Pfam" id="PF00550">
    <property type="entry name" value="PP-binding"/>
    <property type="match status" value="1"/>
</dbReference>
<dbReference type="GO" id="GO:0043041">
    <property type="term" value="P:amino acid activation for nonribosomal peptide biosynthetic process"/>
    <property type="evidence" value="ECO:0007669"/>
    <property type="project" value="TreeGrafter"/>
</dbReference>
<name>A0A0P4R4F3_9ACTN</name>
<dbReference type="GO" id="GO:0003824">
    <property type="term" value="F:catalytic activity"/>
    <property type="evidence" value="ECO:0007669"/>
    <property type="project" value="InterPro"/>
</dbReference>
<dbReference type="Pfam" id="PF00668">
    <property type="entry name" value="Condensation"/>
    <property type="match status" value="1"/>
</dbReference>
<dbReference type="Gene3D" id="3.30.300.30">
    <property type="match status" value="1"/>
</dbReference>
<evidence type="ECO:0000259" key="4">
    <source>
        <dbReference type="PROSITE" id="PS50075"/>
    </source>
</evidence>
<dbReference type="SUPFAM" id="SSF56801">
    <property type="entry name" value="Acetyl-CoA synthetase-like"/>
    <property type="match status" value="1"/>
</dbReference>
<dbReference type="Proteomes" id="UP000048965">
    <property type="component" value="Unassembled WGS sequence"/>
</dbReference>
<dbReference type="InterPro" id="IPR009081">
    <property type="entry name" value="PP-bd_ACP"/>
</dbReference>
<dbReference type="Gene3D" id="3.30.559.10">
    <property type="entry name" value="Chloramphenicol acetyltransferase-like domain"/>
    <property type="match status" value="1"/>
</dbReference>
<keyword evidence="3" id="KW-0597">Phosphoprotein</keyword>
<dbReference type="InterPro" id="IPR001242">
    <property type="entry name" value="Condensation_dom"/>
</dbReference>
<feature type="domain" description="Carrier" evidence="4">
    <location>
        <begin position="950"/>
        <end position="1025"/>
    </location>
</feature>
<dbReference type="NCBIfam" id="TIGR01733">
    <property type="entry name" value="AA-adenyl-dom"/>
    <property type="match status" value="1"/>
</dbReference>
<dbReference type="PROSITE" id="PS00455">
    <property type="entry name" value="AMP_BINDING"/>
    <property type="match status" value="1"/>
</dbReference>
<dbReference type="GO" id="GO:0044550">
    <property type="term" value="P:secondary metabolite biosynthetic process"/>
    <property type="evidence" value="ECO:0007669"/>
    <property type="project" value="TreeGrafter"/>
</dbReference>
<dbReference type="InterPro" id="IPR023213">
    <property type="entry name" value="CAT-like_dom_sf"/>
</dbReference>
<dbReference type="SMART" id="SM00823">
    <property type="entry name" value="PKS_PP"/>
    <property type="match status" value="1"/>
</dbReference>
<dbReference type="EMBL" id="BBNO01000003">
    <property type="protein sequence ID" value="GAO07621.1"/>
    <property type="molecule type" value="Genomic_DNA"/>
</dbReference>
<dbReference type="SUPFAM" id="SSF47336">
    <property type="entry name" value="ACP-like"/>
    <property type="match status" value="1"/>
</dbReference>
<sequence length="1031" mass="110373">MQPMSTPLSRASQKEEALWLLDKLVPDSGVNNIPAAIQVAGRLRTTALREAAARLLRKHEVLRTVFHDEGAGLRKAILAPQDAPIDIEVSRSTADGLADDLTALAARPFKFNGRPMLRICQVEAPEGDVLCVVAHHLVFDVASAQIVMGELTRLYDAVLAGEDLSGEAIVPVAAVAADEPRPESFQFWRDHLSGFDAGALDLWMDRQGSAETTLKGATVAHDLSDEARDVVRRLRRELRASEPVILLAAYYLLLAQHGAGPDIVIGSPADIRGQQAAGAIGYYVNILALRVRTDPAQSFRALVRQARDVFLEAVSHVDVHVDLLLPEIPRVNSAWSTTLFRHMFNYLPGGLSAETTIGGLPARALMVRNGYSRMNLEFDILSEPDRITVEALYGVESHRRADVALLLQRYDALLVAAGAEPDRPVGELSSWSEQDRTVIAAANRTATDAPTPSVLRTVAERAAAAPDAVAVVHGDRNVTYAELWQAATDTRALLTASGVSEGDVVAVAARRGPELAAAALGVWLAGGAYLPVDPDHPADRIAYQLSDSGARAVLAGDTVTLPDGTPRLDMAGLRTAEGGTTGLPAAPDPASCAYLIYTSGSTGRPKGTKVSHGNLANLVRHFLDELAPGPGDTTLWMTTFAFDISALELFLPLTSGGRLAVAPDEARVNGSVLRDLLVRHDVGIVQATPTTWRTVLDQVGDHLAGRRVLCGGEALPADLAARLLETAGEVRNVYGPTETTIWSTAGRLDAGDGAVHAGTPLRNTTAFVRDPAGRELPLGVHGELCLAGAGVAIGYHNRPELTAERFGEHPEYGRFYRTGDLARWRDNGTLEVLGRVDRQIKLRGNRLELAEIEAVLREHPEVTDAAVVTVGDLSADAVLVAFVVAHPTEGLAERLWEHARAKLPSSAVPHDFVLTDELPTNANEKVDYPHLTRLATARRAAAGHGAAAEHHEDALVDALLSLFRELLGREDVTADANFFVLGGHSLLAALLVQRIQESFGAEIRLAEFFALPTPLGLAAFLRSRGVDPGTD</sequence>
<dbReference type="InterPro" id="IPR000873">
    <property type="entry name" value="AMP-dep_synth/lig_dom"/>
</dbReference>
<dbReference type="GO" id="GO:0017000">
    <property type="term" value="P:antibiotic biosynthetic process"/>
    <property type="evidence" value="ECO:0007669"/>
    <property type="project" value="UniProtKB-ARBA"/>
</dbReference>
<comment type="cofactor">
    <cofactor evidence="1">
        <name>pantetheine 4'-phosphate</name>
        <dbReference type="ChEBI" id="CHEBI:47942"/>
    </cofactor>
</comment>
<dbReference type="PANTHER" id="PTHR45527">
    <property type="entry name" value="NONRIBOSOMAL PEPTIDE SYNTHETASE"/>
    <property type="match status" value="1"/>
</dbReference>
<evidence type="ECO:0000256" key="2">
    <source>
        <dbReference type="ARBA" id="ARBA00022450"/>
    </source>
</evidence>
<dbReference type="InterPro" id="IPR020806">
    <property type="entry name" value="PKS_PP-bd"/>
</dbReference>
<evidence type="ECO:0000313" key="5">
    <source>
        <dbReference type="EMBL" id="GAO07621.1"/>
    </source>
</evidence>
<dbReference type="Gene3D" id="2.30.38.10">
    <property type="entry name" value="Luciferase, Domain 3"/>
    <property type="match status" value="1"/>
</dbReference>
<dbReference type="RefSeq" id="WP_045867304.1">
    <property type="nucleotide sequence ID" value="NZ_BBNO01000003.1"/>
</dbReference>